<organism evidence="2">
    <name type="scientific">viral metagenome</name>
    <dbReference type="NCBI Taxonomy" id="1070528"/>
    <lineage>
        <taxon>unclassified sequences</taxon>
        <taxon>metagenomes</taxon>
        <taxon>organismal metagenomes</taxon>
    </lineage>
</organism>
<dbReference type="AlphaFoldDB" id="A0A6H2A4Q9"/>
<feature type="coiled-coil region" evidence="1">
    <location>
        <begin position="107"/>
        <end position="134"/>
    </location>
</feature>
<sequence length="171" mass="19881">MLILKTGKIPASGKYIEVCRLCLTETPKEELSPTDICHNCIDILAQWVVKTIKASRGRFRQPLWHEIQDIVQGKSINYPLEIEKLRNQRIKEGGLEMVKNTTTIGELAELIKQYQQVEAELKRTYDNRRKLKQEIITAFRLANLNYFITEDQSVVLIDRNDMILIEPQLRG</sequence>
<name>A0A6H2A4Q9_9ZZZZ</name>
<evidence type="ECO:0000256" key="1">
    <source>
        <dbReference type="SAM" id="Coils"/>
    </source>
</evidence>
<protein>
    <submittedName>
        <fullName evidence="2">Uncharacterized protein</fullName>
    </submittedName>
</protein>
<evidence type="ECO:0000313" key="2">
    <source>
        <dbReference type="EMBL" id="QJA54679.1"/>
    </source>
</evidence>
<keyword evidence="1" id="KW-0175">Coiled coil</keyword>
<reference evidence="2" key="1">
    <citation type="submission" date="2020-03" db="EMBL/GenBank/DDBJ databases">
        <title>The deep terrestrial virosphere.</title>
        <authorList>
            <person name="Holmfeldt K."/>
            <person name="Nilsson E."/>
            <person name="Simone D."/>
            <person name="Lopez-Fernandez M."/>
            <person name="Wu X."/>
            <person name="de Brujin I."/>
            <person name="Lundin D."/>
            <person name="Andersson A."/>
            <person name="Bertilsson S."/>
            <person name="Dopson M."/>
        </authorList>
    </citation>
    <scope>NUCLEOTIDE SEQUENCE</scope>
    <source>
        <strain evidence="2">TM448A05523</strain>
    </source>
</reference>
<proteinExistence type="predicted"/>
<accession>A0A6H2A4Q9</accession>
<dbReference type="EMBL" id="MT144528">
    <property type="protein sequence ID" value="QJA54679.1"/>
    <property type="molecule type" value="Genomic_DNA"/>
</dbReference>
<gene>
    <name evidence="2" type="ORF">TM448A05523_0006</name>
</gene>